<keyword evidence="1" id="KW-0378">Hydrolase</keyword>
<dbReference type="InterPro" id="IPR010297">
    <property type="entry name" value="DUF900_hydrolase"/>
</dbReference>
<dbReference type="Pfam" id="PF05990">
    <property type="entry name" value="DUF900"/>
    <property type="match status" value="1"/>
</dbReference>
<evidence type="ECO:0000313" key="2">
    <source>
        <dbReference type="Proteomes" id="UP001595710"/>
    </source>
</evidence>
<reference evidence="2" key="1">
    <citation type="journal article" date="2019" name="Int. J. Syst. Evol. Microbiol.">
        <title>The Global Catalogue of Microorganisms (GCM) 10K type strain sequencing project: providing services to taxonomists for standard genome sequencing and annotation.</title>
        <authorList>
            <consortium name="The Broad Institute Genomics Platform"/>
            <consortium name="The Broad Institute Genome Sequencing Center for Infectious Disease"/>
            <person name="Wu L."/>
            <person name="Ma J."/>
        </authorList>
    </citation>
    <scope>NUCLEOTIDE SEQUENCE [LARGE SCALE GENOMIC DNA]</scope>
    <source>
        <strain evidence="2">CECT 8288</strain>
    </source>
</reference>
<organism evidence="1 2">
    <name type="scientific">Reinekea marina</name>
    <dbReference type="NCBI Taxonomy" id="1310421"/>
    <lineage>
        <taxon>Bacteria</taxon>
        <taxon>Pseudomonadati</taxon>
        <taxon>Pseudomonadota</taxon>
        <taxon>Gammaproteobacteria</taxon>
        <taxon>Oceanospirillales</taxon>
        <taxon>Saccharospirillaceae</taxon>
        <taxon>Reinekea</taxon>
    </lineage>
</organism>
<dbReference type="EMBL" id="JBHRYN010000069">
    <property type="protein sequence ID" value="MFC3702993.1"/>
    <property type="molecule type" value="Genomic_DNA"/>
</dbReference>
<accession>A0ABV7WWV1</accession>
<evidence type="ECO:0000313" key="1">
    <source>
        <dbReference type="EMBL" id="MFC3702993.1"/>
    </source>
</evidence>
<dbReference type="Proteomes" id="UP001595710">
    <property type="component" value="Unassembled WGS sequence"/>
</dbReference>
<comment type="caution">
    <text evidence="1">The sequence shown here is derived from an EMBL/GenBank/DDBJ whole genome shotgun (WGS) entry which is preliminary data.</text>
</comment>
<keyword evidence="2" id="KW-1185">Reference proteome</keyword>
<dbReference type="RefSeq" id="WP_353959006.1">
    <property type="nucleotide sequence ID" value="NZ_JAUFQI010000001.1"/>
</dbReference>
<dbReference type="PANTHER" id="PTHR36513">
    <property type="entry name" value="ABC TRANSMEMBRANE TYPE-1 DOMAIN-CONTAINING PROTEIN"/>
    <property type="match status" value="1"/>
</dbReference>
<dbReference type="PROSITE" id="PS51257">
    <property type="entry name" value="PROKAR_LIPOPROTEIN"/>
    <property type="match status" value="1"/>
</dbReference>
<sequence length="393" mass="43882">MRIYSLITSLFKHQKLWLGLLVFSLSSCSMTPTLQYAGANSAFERYQIADKVSLDELDFVEVHYATNRLIQSPGKLANITDDRGSLTYGASLISIPKATYQTADAKLAFVWGPVGINRNPSKNIFLHDVSTLNPSEFFHEVSHTEKSQNDHALLYVHGYNVTFENAIRIAAQLKHDMGFSGLAFAFSWPSRGNFAQYTVDEANVEWSKVDFIKTVKSICDQTQVKTLDIIAHSMGSRLVTSALINLFNDSPSYRKCLGELVLASPDIDADYFKRDLLPRLSAHHLPITLYSSSKDVALKASKTIHGKYPRAGESGKDITVAKGVETIDTSEVSDSMFGHSDYAETAILIKDLSGLLVEGKRAEQREHLVAVPYQNTELNYWILRHNLTQPLKQ</sequence>
<dbReference type="PANTHER" id="PTHR36513:SF1">
    <property type="entry name" value="TRANSMEMBRANE PROTEIN"/>
    <property type="match status" value="1"/>
</dbReference>
<gene>
    <name evidence="1" type="ORF">ACFOND_15285</name>
</gene>
<dbReference type="SUPFAM" id="SSF53474">
    <property type="entry name" value="alpha/beta-Hydrolases"/>
    <property type="match status" value="1"/>
</dbReference>
<name>A0ABV7WWV1_9GAMM</name>
<dbReference type="GO" id="GO:0016787">
    <property type="term" value="F:hydrolase activity"/>
    <property type="evidence" value="ECO:0007669"/>
    <property type="project" value="UniProtKB-KW"/>
</dbReference>
<proteinExistence type="predicted"/>
<protein>
    <submittedName>
        <fullName evidence="1">Alpha/beta hydrolase</fullName>
    </submittedName>
</protein>
<dbReference type="Gene3D" id="3.40.50.1820">
    <property type="entry name" value="alpha/beta hydrolase"/>
    <property type="match status" value="1"/>
</dbReference>
<dbReference type="InterPro" id="IPR029058">
    <property type="entry name" value="AB_hydrolase_fold"/>
</dbReference>